<keyword evidence="3" id="KW-1185">Reference proteome</keyword>
<gene>
    <name evidence="1" type="ORF">LITE_LOCUS11470</name>
    <name evidence="2" type="ORF">LITE_LOCUS19609</name>
</gene>
<evidence type="ECO:0000313" key="2">
    <source>
        <dbReference type="EMBL" id="CAI0423684.1"/>
    </source>
</evidence>
<sequence>MMWLGTLGVLVHLPIFIDSLVLLHELAVRECVDI</sequence>
<accession>A0AAV0IYB4</accession>
<organism evidence="1 3">
    <name type="scientific">Linum tenue</name>
    <dbReference type="NCBI Taxonomy" id="586396"/>
    <lineage>
        <taxon>Eukaryota</taxon>
        <taxon>Viridiplantae</taxon>
        <taxon>Streptophyta</taxon>
        <taxon>Embryophyta</taxon>
        <taxon>Tracheophyta</taxon>
        <taxon>Spermatophyta</taxon>
        <taxon>Magnoliopsida</taxon>
        <taxon>eudicotyledons</taxon>
        <taxon>Gunneridae</taxon>
        <taxon>Pentapetalae</taxon>
        <taxon>rosids</taxon>
        <taxon>fabids</taxon>
        <taxon>Malpighiales</taxon>
        <taxon>Linaceae</taxon>
        <taxon>Linum</taxon>
    </lineage>
</organism>
<comment type="caution">
    <text evidence="1">The sequence shown here is derived from an EMBL/GenBank/DDBJ whole genome shotgun (WGS) entry which is preliminary data.</text>
</comment>
<dbReference type="AlphaFoldDB" id="A0AAV0IYB4"/>
<evidence type="ECO:0000313" key="3">
    <source>
        <dbReference type="Proteomes" id="UP001154282"/>
    </source>
</evidence>
<proteinExistence type="predicted"/>
<name>A0AAV0IYB4_9ROSI</name>
<dbReference type="EMBL" id="CAMGYJ010000005">
    <property type="protein sequence ID" value="CAI0423684.1"/>
    <property type="molecule type" value="Genomic_DNA"/>
</dbReference>
<dbReference type="EMBL" id="CAMGYJ010000004">
    <property type="protein sequence ID" value="CAI0402115.1"/>
    <property type="molecule type" value="Genomic_DNA"/>
</dbReference>
<dbReference type="Proteomes" id="UP001154282">
    <property type="component" value="Unassembled WGS sequence"/>
</dbReference>
<reference evidence="1" key="1">
    <citation type="submission" date="2022-08" db="EMBL/GenBank/DDBJ databases">
        <authorList>
            <person name="Gutierrez-Valencia J."/>
        </authorList>
    </citation>
    <scope>NUCLEOTIDE SEQUENCE</scope>
</reference>
<evidence type="ECO:0000313" key="1">
    <source>
        <dbReference type="EMBL" id="CAI0402115.1"/>
    </source>
</evidence>
<protein>
    <submittedName>
        <fullName evidence="1">Uncharacterized protein</fullName>
    </submittedName>
</protein>